<comment type="caution">
    <text evidence="11">The sequence shown here is derived from an EMBL/GenBank/DDBJ whole genome shotgun (WGS) entry which is preliminary data.</text>
</comment>
<evidence type="ECO:0000256" key="10">
    <source>
        <dbReference type="SAM" id="SignalP"/>
    </source>
</evidence>
<dbReference type="CDD" id="cd17299">
    <property type="entry name" value="acetolactate_decarboxylase"/>
    <property type="match status" value="1"/>
</dbReference>
<dbReference type="eggNOG" id="COG3527">
    <property type="taxonomic scope" value="Bacteria"/>
</dbReference>
<dbReference type="Proteomes" id="UP000006250">
    <property type="component" value="Unassembled WGS sequence"/>
</dbReference>
<dbReference type="Gene3D" id="3.30.1330.80">
    <property type="entry name" value="Hypothetical protein, similar to alpha- acetolactate decarboxylase, domain 2"/>
    <property type="match status" value="2"/>
</dbReference>
<dbReference type="PANTHER" id="PTHR35524">
    <property type="entry name" value="ALPHA-ACETOLACTATE DECARBOXYLASE"/>
    <property type="match status" value="1"/>
</dbReference>
<keyword evidence="7 9" id="KW-0005">Acetoin biosynthesis</keyword>
<dbReference type="AlphaFoldDB" id="E1JZT2"/>
<proteinExistence type="inferred from homology"/>
<dbReference type="GO" id="GO:0045151">
    <property type="term" value="P:acetoin biosynthetic process"/>
    <property type="evidence" value="ECO:0007669"/>
    <property type="project" value="UniProtKB-UniRule"/>
</dbReference>
<name>E1JZT2_SOLFR</name>
<comment type="catalytic activity">
    <reaction evidence="1 9">
        <text>(2S)-2-acetolactate + H(+) = (R)-acetoin + CO2</text>
        <dbReference type="Rhea" id="RHEA:21580"/>
        <dbReference type="ChEBI" id="CHEBI:15378"/>
        <dbReference type="ChEBI" id="CHEBI:15686"/>
        <dbReference type="ChEBI" id="CHEBI:16526"/>
        <dbReference type="ChEBI" id="CHEBI:58476"/>
        <dbReference type="EC" id="4.1.1.5"/>
    </reaction>
</comment>
<dbReference type="SUPFAM" id="SSF117856">
    <property type="entry name" value="AF0104/ALDC/Ptd012-like"/>
    <property type="match status" value="1"/>
</dbReference>
<organism evidence="11 12">
    <name type="scientific">Solidesulfovibrio fructosivorans JJ]</name>
    <dbReference type="NCBI Taxonomy" id="596151"/>
    <lineage>
        <taxon>Bacteria</taxon>
        <taxon>Pseudomonadati</taxon>
        <taxon>Thermodesulfobacteriota</taxon>
        <taxon>Desulfovibrionia</taxon>
        <taxon>Desulfovibrionales</taxon>
        <taxon>Desulfovibrionaceae</taxon>
        <taxon>Solidesulfovibrio</taxon>
    </lineage>
</organism>
<keyword evidence="8 9" id="KW-0456">Lyase</keyword>
<evidence type="ECO:0000256" key="7">
    <source>
        <dbReference type="ARBA" id="ARBA00023061"/>
    </source>
</evidence>
<dbReference type="PANTHER" id="PTHR35524:SF1">
    <property type="entry name" value="ALPHA-ACETOLACTATE DECARBOXYLASE"/>
    <property type="match status" value="1"/>
</dbReference>
<accession>E1JZT2</accession>
<evidence type="ECO:0000313" key="12">
    <source>
        <dbReference type="Proteomes" id="UP000006250"/>
    </source>
</evidence>
<comment type="pathway">
    <text evidence="2 9">Polyol metabolism; (R,R)-butane-2,3-diol biosynthesis; (R,R)-butane-2,3-diol from pyruvate: step 2/3.</text>
</comment>
<evidence type="ECO:0000256" key="5">
    <source>
        <dbReference type="ARBA" id="ARBA00020164"/>
    </source>
</evidence>
<protein>
    <recommendedName>
        <fullName evidence="5 9">Alpha-acetolactate decarboxylase</fullName>
        <ecNumber evidence="4 9">4.1.1.5</ecNumber>
    </recommendedName>
</protein>
<dbReference type="InterPro" id="IPR005128">
    <property type="entry name" value="Acetolactate_a_deCO2ase"/>
</dbReference>
<evidence type="ECO:0000256" key="9">
    <source>
        <dbReference type="PIRNR" id="PIRNR001332"/>
    </source>
</evidence>
<dbReference type="NCBIfam" id="TIGR01252">
    <property type="entry name" value="acetolac_decarb"/>
    <property type="match status" value="1"/>
</dbReference>
<dbReference type="EMBL" id="AECZ01000025">
    <property type="protein sequence ID" value="EFL50112.1"/>
    <property type="molecule type" value="Genomic_DNA"/>
</dbReference>
<dbReference type="Pfam" id="PF03306">
    <property type="entry name" value="AAL_decarboxy"/>
    <property type="match status" value="1"/>
</dbReference>
<dbReference type="STRING" id="596151.DesfrDRAFT_3132"/>
<evidence type="ECO:0000256" key="3">
    <source>
        <dbReference type="ARBA" id="ARBA00007106"/>
    </source>
</evidence>
<dbReference type="GO" id="GO:0047605">
    <property type="term" value="F:acetolactate decarboxylase activity"/>
    <property type="evidence" value="ECO:0007669"/>
    <property type="project" value="UniProtKB-UniRule"/>
</dbReference>
<keyword evidence="10" id="KW-0732">Signal</keyword>
<evidence type="ECO:0000256" key="6">
    <source>
        <dbReference type="ARBA" id="ARBA00022793"/>
    </source>
</evidence>
<keyword evidence="12" id="KW-1185">Reference proteome</keyword>
<dbReference type="EC" id="4.1.1.5" evidence="4 9"/>
<dbReference type="PIRSF" id="PIRSF001332">
    <property type="entry name" value="Acetolac_decarb"/>
    <property type="match status" value="1"/>
</dbReference>
<sequence length="253" mass="26998" precursor="true">MRNRAHCRRVAFFAAALWLVLSIPALAATLYQVGAIASLAAGDYEGRETFAGLARHGDFGLGTFENLDGEMVAVDGGFYQVRSDGAVRPVAPGRKTPFAQVAFFRGALDCGRLDGLDLKAITAALTKRLPDPARLYVVRADGLFEAVTTRSVPAQAKPWPPLATAIKAQASFPMENVQGTLVGVYTPPGMRALSPTGWHFHFLTADRRHGGHVLAARATAVKARGDRIDAMTVLFPEHPAPCPDAPRPEAGAE</sequence>
<dbReference type="RefSeq" id="WP_005995448.1">
    <property type="nucleotide sequence ID" value="NZ_AECZ01000025.1"/>
</dbReference>
<evidence type="ECO:0000256" key="2">
    <source>
        <dbReference type="ARBA" id="ARBA00005170"/>
    </source>
</evidence>
<evidence type="ECO:0000313" key="11">
    <source>
        <dbReference type="EMBL" id="EFL50112.1"/>
    </source>
</evidence>
<feature type="signal peptide" evidence="10">
    <location>
        <begin position="1"/>
        <end position="27"/>
    </location>
</feature>
<gene>
    <name evidence="11" type="ORF">DesfrDRAFT_3132</name>
</gene>
<dbReference type="OrthoDB" id="8612680at2"/>
<reference evidence="11 12" key="1">
    <citation type="submission" date="2010-08" db="EMBL/GenBank/DDBJ databases">
        <title>The draft genome of Desulfovibrio fructosovorans JJ.</title>
        <authorList>
            <consortium name="US DOE Joint Genome Institute (JGI-PGF)"/>
            <person name="Lucas S."/>
            <person name="Copeland A."/>
            <person name="Lapidus A."/>
            <person name="Cheng J.-F."/>
            <person name="Bruce D."/>
            <person name="Goodwin L."/>
            <person name="Pitluck S."/>
            <person name="Land M.L."/>
            <person name="Hauser L."/>
            <person name="Chang Y.-J."/>
            <person name="Jeffries C."/>
            <person name="Wall J.D."/>
            <person name="Stahl D.A."/>
            <person name="Arkin A.P."/>
            <person name="Dehal P."/>
            <person name="Stolyar S.M."/>
            <person name="Hazen T.C."/>
            <person name="Woyke T.J."/>
        </authorList>
    </citation>
    <scope>NUCLEOTIDE SEQUENCE [LARGE SCALE GENOMIC DNA]</scope>
    <source>
        <strain evidence="11 12">JJ</strain>
    </source>
</reference>
<dbReference type="UniPathway" id="UPA00626">
    <property type="reaction ID" value="UER00678"/>
</dbReference>
<evidence type="ECO:0000256" key="4">
    <source>
        <dbReference type="ARBA" id="ARBA00013204"/>
    </source>
</evidence>
<keyword evidence="6 9" id="KW-0210">Decarboxylase</keyword>
<comment type="similarity">
    <text evidence="3 9">Belongs to the alpha-acetolactate decarboxylase family.</text>
</comment>
<feature type="chain" id="PRO_5003148297" description="Alpha-acetolactate decarboxylase" evidence="10">
    <location>
        <begin position="28"/>
        <end position="253"/>
    </location>
</feature>
<evidence type="ECO:0000256" key="8">
    <source>
        <dbReference type="ARBA" id="ARBA00023239"/>
    </source>
</evidence>
<evidence type="ECO:0000256" key="1">
    <source>
        <dbReference type="ARBA" id="ARBA00001784"/>
    </source>
</evidence>